<organism evidence="6 7">
    <name type="scientific">Sinanodonta woodiana</name>
    <name type="common">Chinese pond mussel</name>
    <name type="synonym">Anodonta woodiana</name>
    <dbReference type="NCBI Taxonomy" id="1069815"/>
    <lineage>
        <taxon>Eukaryota</taxon>
        <taxon>Metazoa</taxon>
        <taxon>Spiralia</taxon>
        <taxon>Lophotrochozoa</taxon>
        <taxon>Mollusca</taxon>
        <taxon>Bivalvia</taxon>
        <taxon>Autobranchia</taxon>
        <taxon>Heteroconchia</taxon>
        <taxon>Palaeoheterodonta</taxon>
        <taxon>Unionida</taxon>
        <taxon>Unionoidea</taxon>
        <taxon>Unionidae</taxon>
        <taxon>Unioninae</taxon>
        <taxon>Sinanodonta</taxon>
    </lineage>
</organism>
<dbReference type="SUPFAM" id="SSF56399">
    <property type="entry name" value="ADP-ribosylation"/>
    <property type="match status" value="1"/>
</dbReference>
<dbReference type="Pfam" id="PF06140">
    <property type="entry name" value="Ifi-6-16"/>
    <property type="match status" value="1"/>
</dbReference>
<dbReference type="PANTHER" id="PTHR16932">
    <property type="entry name" value="INTERFERON ALPHA-INDUCIBLE PROTEIN 27"/>
    <property type="match status" value="1"/>
</dbReference>
<sequence>MSTATPPTPYVLVQLQSGEPEYENISREFIKDNIKVTKNERLENTCLSDRFNSELEEMRNHSPDVNLNKCYLYHCTCIEKSRICEECLGQTMSRTGKFGNGFYFSKYFIYFHIFEPVCFDPSLNIAPENETFLGETRNYDAINYDGSQSDLTQFVVYQHRRVKVEYIITFEVDEENKDTLTPYRILSAWKYVAVGLGVGAVGFVATPLIAAAALGAAGFTSGGVAAASTAAAIQATIGNVAAGSAFAMAQSAAATGLVAASTAVMKLFKNKTQTADASQEK</sequence>
<evidence type="ECO:0000256" key="1">
    <source>
        <dbReference type="ARBA" id="ARBA00004141"/>
    </source>
</evidence>
<dbReference type="InterPro" id="IPR009311">
    <property type="entry name" value="IFI6/IFI27-like"/>
</dbReference>
<keyword evidence="7" id="KW-1185">Reference proteome</keyword>
<evidence type="ECO:0000313" key="7">
    <source>
        <dbReference type="Proteomes" id="UP001634394"/>
    </source>
</evidence>
<proteinExistence type="inferred from homology"/>
<keyword evidence="5" id="KW-0472">Membrane</keyword>
<comment type="similarity">
    <text evidence="2">Belongs to the IFI6/IFI27 family.</text>
</comment>
<dbReference type="Gene3D" id="3.90.228.10">
    <property type="match status" value="1"/>
</dbReference>
<keyword evidence="4" id="KW-1133">Transmembrane helix</keyword>
<evidence type="ECO:0000256" key="4">
    <source>
        <dbReference type="ARBA" id="ARBA00022989"/>
    </source>
</evidence>
<comment type="subcellular location">
    <subcellularLocation>
        <location evidence="1">Membrane</location>
        <topology evidence="1">Multi-pass membrane protein</topology>
    </subcellularLocation>
</comment>
<dbReference type="GO" id="GO:0016020">
    <property type="term" value="C:membrane"/>
    <property type="evidence" value="ECO:0007669"/>
    <property type="project" value="UniProtKB-SubCell"/>
</dbReference>
<protein>
    <submittedName>
        <fullName evidence="6">Uncharacterized protein</fullName>
    </submittedName>
</protein>
<dbReference type="Proteomes" id="UP001634394">
    <property type="component" value="Unassembled WGS sequence"/>
</dbReference>
<name>A0ABD3T544_SINWO</name>
<dbReference type="InterPro" id="IPR038213">
    <property type="entry name" value="IFI6/IFI27-like_sf"/>
</dbReference>
<evidence type="ECO:0000256" key="5">
    <source>
        <dbReference type="ARBA" id="ARBA00023136"/>
    </source>
</evidence>
<dbReference type="Gene3D" id="6.10.110.10">
    <property type="match status" value="1"/>
</dbReference>
<comment type="caution">
    <text evidence="6">The sequence shown here is derived from an EMBL/GenBank/DDBJ whole genome shotgun (WGS) entry which is preliminary data.</text>
</comment>
<evidence type="ECO:0000256" key="2">
    <source>
        <dbReference type="ARBA" id="ARBA00007262"/>
    </source>
</evidence>
<dbReference type="PANTHER" id="PTHR16932:SF18">
    <property type="entry name" value="INTERFERON, ALPHA-INDUCIBLE PROTEIN 27-LIKE 2"/>
    <property type="match status" value="1"/>
</dbReference>
<dbReference type="AlphaFoldDB" id="A0ABD3T544"/>
<keyword evidence="3" id="KW-0812">Transmembrane</keyword>
<dbReference type="EMBL" id="JBJQND010000019">
    <property type="protein sequence ID" value="KAL3832039.1"/>
    <property type="molecule type" value="Genomic_DNA"/>
</dbReference>
<gene>
    <name evidence="6" type="ORF">ACJMK2_023719</name>
</gene>
<accession>A0ABD3T544</accession>
<reference evidence="6 7" key="1">
    <citation type="submission" date="2024-11" db="EMBL/GenBank/DDBJ databases">
        <title>Chromosome-level genome assembly of the freshwater bivalve Anodonta woodiana.</title>
        <authorList>
            <person name="Chen X."/>
        </authorList>
    </citation>
    <scope>NUCLEOTIDE SEQUENCE [LARGE SCALE GENOMIC DNA]</scope>
    <source>
        <strain evidence="6">MN2024</strain>
        <tissue evidence="6">Gills</tissue>
    </source>
</reference>
<evidence type="ECO:0000313" key="6">
    <source>
        <dbReference type="EMBL" id="KAL3832039.1"/>
    </source>
</evidence>
<evidence type="ECO:0000256" key="3">
    <source>
        <dbReference type="ARBA" id="ARBA00022692"/>
    </source>
</evidence>